<name>A0A835ENI4_9POAL</name>
<dbReference type="Proteomes" id="UP000636709">
    <property type="component" value="Unassembled WGS sequence"/>
</dbReference>
<dbReference type="AlphaFoldDB" id="A0A835ENI4"/>
<keyword evidence="3" id="KW-1185">Reference proteome</keyword>
<evidence type="ECO:0000313" key="3">
    <source>
        <dbReference type="Proteomes" id="UP000636709"/>
    </source>
</evidence>
<sequence length="165" mass="19013">MPRKEEEGKRRGGVREEEEGRRPLAEEKLELLWEEEGRRRGSSAVGPPQGTSAPRPEVDQTSAVSPKATTYARMLFDGMFTLTGEIDLWISPSDVELRVFTIKRKMKIVLLRWMREWHKLGLICDHHGPHKQFHSCLVYTTWFTNPKNTATPCIVHRPKGELPKP</sequence>
<reference evidence="2" key="1">
    <citation type="submission" date="2020-07" db="EMBL/GenBank/DDBJ databases">
        <title>Genome sequence and genetic diversity analysis of an under-domesticated orphan crop, white fonio (Digitaria exilis).</title>
        <authorList>
            <person name="Bennetzen J.L."/>
            <person name="Chen S."/>
            <person name="Ma X."/>
            <person name="Wang X."/>
            <person name="Yssel A.E.J."/>
            <person name="Chaluvadi S.R."/>
            <person name="Johnson M."/>
            <person name="Gangashetty P."/>
            <person name="Hamidou F."/>
            <person name="Sanogo M.D."/>
            <person name="Zwaenepoel A."/>
            <person name="Wallace J."/>
            <person name="Van De Peer Y."/>
            <person name="Van Deynze A."/>
        </authorList>
    </citation>
    <scope>NUCLEOTIDE SEQUENCE</scope>
    <source>
        <tissue evidence="2">Leaves</tissue>
    </source>
</reference>
<dbReference type="EMBL" id="JACEFO010001795">
    <property type="protein sequence ID" value="KAF8701807.1"/>
    <property type="molecule type" value="Genomic_DNA"/>
</dbReference>
<gene>
    <name evidence="2" type="ORF">HU200_033125</name>
</gene>
<accession>A0A835ENI4</accession>
<evidence type="ECO:0000313" key="2">
    <source>
        <dbReference type="EMBL" id="KAF8701807.1"/>
    </source>
</evidence>
<dbReference type="PANTHER" id="PTHR35110:SF3">
    <property type="entry name" value="OS08G0360000 PROTEIN"/>
    <property type="match status" value="1"/>
</dbReference>
<proteinExistence type="predicted"/>
<evidence type="ECO:0000256" key="1">
    <source>
        <dbReference type="SAM" id="MobiDB-lite"/>
    </source>
</evidence>
<feature type="region of interest" description="Disordered" evidence="1">
    <location>
        <begin position="1"/>
        <end position="64"/>
    </location>
</feature>
<protein>
    <submittedName>
        <fullName evidence="2">Uncharacterized protein</fullName>
    </submittedName>
</protein>
<dbReference type="PANTHER" id="PTHR35110">
    <property type="entry name" value="EXPRESSED PROTEIN"/>
    <property type="match status" value="1"/>
</dbReference>
<feature type="compositionally biased region" description="Basic and acidic residues" evidence="1">
    <location>
        <begin position="1"/>
        <end position="39"/>
    </location>
</feature>
<comment type="caution">
    <text evidence="2">The sequence shown here is derived from an EMBL/GenBank/DDBJ whole genome shotgun (WGS) entry which is preliminary data.</text>
</comment>
<organism evidence="2 3">
    <name type="scientific">Digitaria exilis</name>
    <dbReference type="NCBI Taxonomy" id="1010633"/>
    <lineage>
        <taxon>Eukaryota</taxon>
        <taxon>Viridiplantae</taxon>
        <taxon>Streptophyta</taxon>
        <taxon>Embryophyta</taxon>
        <taxon>Tracheophyta</taxon>
        <taxon>Spermatophyta</taxon>
        <taxon>Magnoliopsida</taxon>
        <taxon>Liliopsida</taxon>
        <taxon>Poales</taxon>
        <taxon>Poaceae</taxon>
        <taxon>PACMAD clade</taxon>
        <taxon>Panicoideae</taxon>
        <taxon>Panicodae</taxon>
        <taxon>Paniceae</taxon>
        <taxon>Anthephorinae</taxon>
        <taxon>Digitaria</taxon>
    </lineage>
</organism>